<feature type="domain" description="GATA-type" evidence="11">
    <location>
        <begin position="211"/>
        <end position="254"/>
    </location>
</feature>
<dbReference type="InterPro" id="IPR000679">
    <property type="entry name" value="Znf_GATA"/>
</dbReference>
<dbReference type="FunFam" id="3.30.50.10:FF:000038">
    <property type="entry name" value="GATA transcription factor 14"/>
    <property type="match status" value="1"/>
</dbReference>
<proteinExistence type="inferred from homology"/>
<keyword evidence="5" id="KW-0805">Transcription regulation</keyword>
<evidence type="ECO:0000313" key="13">
    <source>
        <dbReference type="Proteomes" id="UP000685013"/>
    </source>
</evidence>
<feature type="region of interest" description="Disordered" evidence="10">
    <location>
        <begin position="178"/>
        <end position="218"/>
    </location>
</feature>
<keyword evidence="4" id="KW-0862">Zinc</keyword>
<dbReference type="InterPro" id="IPR051140">
    <property type="entry name" value="GATA_TF"/>
</dbReference>
<dbReference type="GO" id="GO:0043565">
    <property type="term" value="F:sequence-specific DNA binding"/>
    <property type="evidence" value="ECO:0007669"/>
    <property type="project" value="InterPro"/>
</dbReference>
<gene>
    <name evidence="12" type="primary">GATA9</name>
    <name evidence="12" type="ORF">SDJN03_10888</name>
</gene>
<accession>A0AAV6NIG6</accession>
<evidence type="ECO:0000256" key="10">
    <source>
        <dbReference type="SAM" id="MobiDB-lite"/>
    </source>
</evidence>
<keyword evidence="6" id="KW-0238">DNA-binding</keyword>
<feature type="compositionally biased region" description="Basic and acidic residues" evidence="10">
    <location>
        <begin position="180"/>
        <end position="199"/>
    </location>
</feature>
<evidence type="ECO:0000313" key="12">
    <source>
        <dbReference type="EMBL" id="KAG6597708.1"/>
    </source>
</evidence>
<dbReference type="PROSITE" id="PS50114">
    <property type="entry name" value="GATA_ZN_FINGER_2"/>
    <property type="match status" value="1"/>
</dbReference>
<feature type="region of interest" description="Disordered" evidence="10">
    <location>
        <begin position="77"/>
        <end position="131"/>
    </location>
</feature>
<evidence type="ECO:0000256" key="1">
    <source>
        <dbReference type="ARBA" id="ARBA00005694"/>
    </source>
</evidence>
<keyword evidence="13" id="KW-1185">Reference proteome</keyword>
<dbReference type="SMART" id="SM00401">
    <property type="entry name" value="ZnF_GATA"/>
    <property type="match status" value="1"/>
</dbReference>
<dbReference type="GO" id="GO:0006355">
    <property type="term" value="P:regulation of DNA-templated transcription"/>
    <property type="evidence" value="ECO:0007669"/>
    <property type="project" value="InterPro"/>
</dbReference>
<dbReference type="AlphaFoldDB" id="A0AAV6NIG6"/>
<dbReference type="GO" id="GO:0008270">
    <property type="term" value="F:zinc ion binding"/>
    <property type="evidence" value="ECO:0007669"/>
    <property type="project" value="UniProtKB-KW"/>
</dbReference>
<dbReference type="PANTHER" id="PTHR45658">
    <property type="entry name" value="GATA TRANSCRIPTION FACTOR"/>
    <property type="match status" value="1"/>
</dbReference>
<dbReference type="PANTHER" id="PTHR45658:SF143">
    <property type="entry name" value="GATA-TYPE DOMAIN-CONTAINING PROTEIN"/>
    <property type="match status" value="1"/>
</dbReference>
<evidence type="ECO:0000256" key="2">
    <source>
        <dbReference type="ARBA" id="ARBA00022723"/>
    </source>
</evidence>
<dbReference type="Proteomes" id="UP000685013">
    <property type="component" value="Chromosome 6"/>
</dbReference>
<sequence length="295" mass="32570">MDYQPKMVSVNSEYEQHDCSKLKSELSSTLDDDLCSLQMTTMEVDVNLEWLSAFVEECLSAKGSSLPLPLPLPLPPPQLSTHLNNPPPPPNSLSHPTPSSSDSPFSHFSAVPSKARRKRRQAPANTSIRPLIGQHHLDQLNLLPSKQSLQLTSSSADTLLLQQTYWLADSELLLPHKARGGGEEEREKKVDMDQRDTTVKKSLGLQQKQGAGSGRRCSHCQAQRTPQWRGGPLGPKTLCNACGVRYKKSGRLVPEYRPANSPTFVSFLHSNSHKRVMEMRMINASSSTSTAFSSS</sequence>
<keyword evidence="3 9" id="KW-0863">Zinc-finger</keyword>
<keyword evidence="2" id="KW-0479">Metal-binding</keyword>
<reference evidence="12 13" key="1">
    <citation type="journal article" date="2021" name="Hortic Res">
        <title>The domestication of Cucurbita argyrosperma as revealed by the genome of its wild relative.</title>
        <authorList>
            <person name="Barrera-Redondo J."/>
            <person name="Sanchez-de la Vega G."/>
            <person name="Aguirre-Liguori J.A."/>
            <person name="Castellanos-Morales G."/>
            <person name="Gutierrez-Guerrero Y.T."/>
            <person name="Aguirre-Dugua X."/>
            <person name="Aguirre-Planter E."/>
            <person name="Tenaillon M.I."/>
            <person name="Lira-Saade R."/>
            <person name="Eguiarte L.E."/>
        </authorList>
    </citation>
    <scope>NUCLEOTIDE SEQUENCE [LARGE SCALE GENOMIC DNA]</scope>
    <source>
        <strain evidence="12">JBR-2021</strain>
    </source>
</reference>
<dbReference type="GO" id="GO:0030154">
    <property type="term" value="P:cell differentiation"/>
    <property type="evidence" value="ECO:0007669"/>
    <property type="project" value="TreeGrafter"/>
</dbReference>
<evidence type="ECO:0000256" key="5">
    <source>
        <dbReference type="ARBA" id="ARBA00023015"/>
    </source>
</evidence>
<evidence type="ECO:0000256" key="6">
    <source>
        <dbReference type="ARBA" id="ARBA00023125"/>
    </source>
</evidence>
<evidence type="ECO:0000256" key="4">
    <source>
        <dbReference type="ARBA" id="ARBA00022833"/>
    </source>
</evidence>
<keyword evidence="8" id="KW-0804">Transcription</keyword>
<organism evidence="12 13">
    <name type="scientific">Cucurbita argyrosperma subsp. sororia</name>
    <dbReference type="NCBI Taxonomy" id="37648"/>
    <lineage>
        <taxon>Eukaryota</taxon>
        <taxon>Viridiplantae</taxon>
        <taxon>Streptophyta</taxon>
        <taxon>Embryophyta</taxon>
        <taxon>Tracheophyta</taxon>
        <taxon>Spermatophyta</taxon>
        <taxon>Magnoliopsida</taxon>
        <taxon>eudicotyledons</taxon>
        <taxon>Gunneridae</taxon>
        <taxon>Pentapetalae</taxon>
        <taxon>rosids</taxon>
        <taxon>fabids</taxon>
        <taxon>Cucurbitales</taxon>
        <taxon>Cucurbitaceae</taxon>
        <taxon>Cucurbiteae</taxon>
        <taxon>Cucurbita</taxon>
    </lineage>
</organism>
<keyword evidence="7" id="KW-0010">Activator</keyword>
<dbReference type="PROSITE" id="PS00344">
    <property type="entry name" value="GATA_ZN_FINGER_1"/>
    <property type="match status" value="1"/>
</dbReference>
<comment type="similarity">
    <text evidence="1">Belongs to the type IV zinc-finger family. Class A subfamily.</text>
</comment>
<evidence type="ECO:0000256" key="3">
    <source>
        <dbReference type="ARBA" id="ARBA00022771"/>
    </source>
</evidence>
<feature type="compositionally biased region" description="Low complexity" evidence="10">
    <location>
        <begin position="92"/>
        <end position="109"/>
    </location>
</feature>
<dbReference type="EMBL" id="JAGKQH010000006">
    <property type="protein sequence ID" value="KAG6597708.1"/>
    <property type="molecule type" value="Genomic_DNA"/>
</dbReference>
<evidence type="ECO:0000256" key="8">
    <source>
        <dbReference type="ARBA" id="ARBA00023163"/>
    </source>
</evidence>
<comment type="caution">
    <text evidence="12">The sequence shown here is derived from an EMBL/GenBank/DDBJ whole genome shotgun (WGS) entry which is preliminary data.</text>
</comment>
<name>A0AAV6NIG6_9ROSI</name>
<evidence type="ECO:0000259" key="11">
    <source>
        <dbReference type="PROSITE" id="PS50114"/>
    </source>
</evidence>
<dbReference type="CDD" id="cd00202">
    <property type="entry name" value="ZnF_GATA"/>
    <property type="match status" value="1"/>
</dbReference>
<evidence type="ECO:0000256" key="7">
    <source>
        <dbReference type="ARBA" id="ARBA00023159"/>
    </source>
</evidence>
<protein>
    <submittedName>
        <fullName evidence="12">GATA transcription factor 9</fullName>
    </submittedName>
</protein>
<dbReference type="GO" id="GO:0005634">
    <property type="term" value="C:nucleus"/>
    <property type="evidence" value="ECO:0007669"/>
    <property type="project" value="TreeGrafter"/>
</dbReference>
<dbReference type="Pfam" id="PF00320">
    <property type="entry name" value="GATA"/>
    <property type="match status" value="1"/>
</dbReference>
<evidence type="ECO:0000256" key="9">
    <source>
        <dbReference type="PROSITE-ProRule" id="PRU00094"/>
    </source>
</evidence>
<feature type="non-terminal residue" evidence="12">
    <location>
        <position position="1"/>
    </location>
</feature>